<sequence>MSLEELLEFLDTGATLKPGSPEWEAMNRYADQARDVCARLSTAGSDLGLVRECFSTLTGRDVPETLRVFPPFTADFGKNIHLGEDVFINSGCRFQDQGGITLGDRVLIGHNVVIATLHHGMAPGDRAHLEPRPVRIASDVWIGAGAIILPGVSVGEHAVVGAGSVVTRDVPARTVVAGNPARPIRSL</sequence>
<dbReference type="Pfam" id="PF14602">
    <property type="entry name" value="Hexapep_2"/>
    <property type="match status" value="1"/>
</dbReference>
<dbReference type="PANTHER" id="PTHR23416:SF23">
    <property type="entry name" value="ACETYLTRANSFERASE C18B11.09C-RELATED"/>
    <property type="match status" value="1"/>
</dbReference>
<dbReference type="RefSeq" id="WP_101174409.1">
    <property type="nucleotide sequence ID" value="NZ_JAKRKB010000020.1"/>
</dbReference>
<dbReference type="InterPro" id="IPR051159">
    <property type="entry name" value="Hexapeptide_acetyltransf"/>
</dbReference>
<dbReference type="SUPFAM" id="SSF51161">
    <property type="entry name" value="Trimeric LpxA-like enzymes"/>
    <property type="match status" value="1"/>
</dbReference>
<dbReference type="InterPro" id="IPR001451">
    <property type="entry name" value="Hexapep"/>
</dbReference>
<dbReference type="Gene3D" id="2.160.10.10">
    <property type="entry name" value="Hexapeptide repeat proteins"/>
    <property type="match status" value="1"/>
</dbReference>
<protein>
    <submittedName>
        <fullName evidence="4">Acetyltransferase</fullName>
    </submittedName>
</protein>
<dbReference type="InterPro" id="IPR011004">
    <property type="entry name" value="Trimer_LpxA-like_sf"/>
</dbReference>
<dbReference type="AlphaFoldDB" id="A0A2N0X4W2"/>
<dbReference type="GO" id="GO:0008374">
    <property type="term" value="F:O-acyltransferase activity"/>
    <property type="evidence" value="ECO:0007669"/>
    <property type="project" value="TreeGrafter"/>
</dbReference>
<evidence type="ECO:0000256" key="3">
    <source>
        <dbReference type="ARBA" id="ARBA00022737"/>
    </source>
</evidence>
<dbReference type="Proteomes" id="UP000233249">
    <property type="component" value="Unassembled WGS sequence"/>
</dbReference>
<organism evidence="4 5">
    <name type="scientific">Corynebacterium mastitidis</name>
    <dbReference type="NCBI Taxonomy" id="161890"/>
    <lineage>
        <taxon>Bacteria</taxon>
        <taxon>Bacillati</taxon>
        <taxon>Actinomycetota</taxon>
        <taxon>Actinomycetes</taxon>
        <taxon>Mycobacteriales</taxon>
        <taxon>Corynebacteriaceae</taxon>
        <taxon>Corynebacterium</taxon>
    </lineage>
</organism>
<evidence type="ECO:0000313" key="4">
    <source>
        <dbReference type="EMBL" id="PKF67738.1"/>
    </source>
</evidence>
<keyword evidence="2 4" id="KW-0808">Transferase</keyword>
<dbReference type="EMBL" id="PJAF01000048">
    <property type="protein sequence ID" value="PKF67738.1"/>
    <property type="molecule type" value="Genomic_DNA"/>
</dbReference>
<dbReference type="InterPro" id="IPR018357">
    <property type="entry name" value="Hexapep_transf_CS"/>
</dbReference>
<reference evidence="4 5" key="1">
    <citation type="submission" date="2017-12" db="EMBL/GenBank/DDBJ databases">
        <title>Corynebacterium mastitidis 16-1433 Genome.</title>
        <authorList>
            <person name="Gulvik C.A."/>
        </authorList>
    </citation>
    <scope>NUCLEOTIDE SEQUENCE [LARGE SCALE GENOMIC DNA]</scope>
    <source>
        <strain evidence="4 5">16-1433</strain>
    </source>
</reference>
<dbReference type="Pfam" id="PF00132">
    <property type="entry name" value="Hexapep"/>
    <property type="match status" value="1"/>
</dbReference>
<comment type="similarity">
    <text evidence="1">Belongs to the transferase hexapeptide repeat family.</text>
</comment>
<proteinExistence type="inferred from homology"/>
<evidence type="ECO:0000313" key="5">
    <source>
        <dbReference type="Proteomes" id="UP000233249"/>
    </source>
</evidence>
<keyword evidence="3" id="KW-0677">Repeat</keyword>
<name>A0A2N0X4W2_9CORY</name>
<gene>
    <name evidence="4" type="ORF">CXB45_10710</name>
</gene>
<comment type="caution">
    <text evidence="4">The sequence shown here is derived from an EMBL/GenBank/DDBJ whole genome shotgun (WGS) entry which is preliminary data.</text>
</comment>
<dbReference type="OrthoDB" id="2643438at2"/>
<accession>A0A2N0X4W2</accession>
<dbReference type="STRING" id="1121365.GCA_000375365_00798"/>
<evidence type="ECO:0000256" key="1">
    <source>
        <dbReference type="ARBA" id="ARBA00007274"/>
    </source>
</evidence>
<dbReference type="PANTHER" id="PTHR23416">
    <property type="entry name" value="SIALIC ACID SYNTHASE-RELATED"/>
    <property type="match status" value="1"/>
</dbReference>
<evidence type="ECO:0000256" key="2">
    <source>
        <dbReference type="ARBA" id="ARBA00022679"/>
    </source>
</evidence>
<dbReference type="PROSITE" id="PS00101">
    <property type="entry name" value="HEXAPEP_TRANSFERASES"/>
    <property type="match status" value="1"/>
</dbReference>